<keyword evidence="2 4" id="KW-0012">Acyltransferase</keyword>
<keyword evidence="1 4" id="KW-0808">Transferase</keyword>
<evidence type="ECO:0000313" key="5">
    <source>
        <dbReference type="EMBL" id="CAJ0880224.1"/>
    </source>
</evidence>
<reference evidence="4 6" key="1">
    <citation type="submission" date="2023-07" db="EMBL/GenBank/DDBJ databases">
        <authorList>
            <person name="Peeters C."/>
        </authorList>
    </citation>
    <scope>NUCLEOTIDE SEQUENCE</scope>
    <source>
        <strain evidence="5 6">LMG 32965</strain>
        <strain evidence="4">R-77567</strain>
    </source>
</reference>
<dbReference type="AlphaFoldDB" id="A0AAD2BYT3"/>
<dbReference type="Gene3D" id="3.40.630.30">
    <property type="match status" value="1"/>
</dbReference>
<sequence length="179" mass="18996">MTDTLTIRRVGANEASACVDALADVLIDCVEGGASVSFMAPLSQDKARAFWRGVADGVARGERALLIAEDAAGAIHGTVQLVLAQPENQPHRADVAKMLVLRRARRQGLAQRLMAAIEDEARAEGKTVLVLDTVTGGDAERLYARAGWQRVGVVPNYALMPDGAFCGTTFFCKQLGAAD</sequence>
<evidence type="ECO:0000313" key="7">
    <source>
        <dbReference type="Proteomes" id="UP001190491"/>
    </source>
</evidence>
<dbReference type="GO" id="GO:0016747">
    <property type="term" value="F:acyltransferase activity, transferring groups other than amino-acyl groups"/>
    <property type="evidence" value="ECO:0007669"/>
    <property type="project" value="InterPro"/>
</dbReference>
<dbReference type="EMBL" id="CAUDKO010000005">
    <property type="protein sequence ID" value="CAJ0876709.1"/>
    <property type="molecule type" value="Genomic_DNA"/>
</dbReference>
<dbReference type="EC" id="2.3.1.-" evidence="4"/>
<dbReference type="SUPFAM" id="SSF55729">
    <property type="entry name" value="Acyl-CoA N-acyltransferases (Nat)"/>
    <property type="match status" value="1"/>
</dbReference>
<dbReference type="Pfam" id="PF00583">
    <property type="entry name" value="Acetyltransf_1"/>
    <property type="match status" value="1"/>
</dbReference>
<evidence type="ECO:0000259" key="3">
    <source>
        <dbReference type="PROSITE" id="PS51186"/>
    </source>
</evidence>
<organism evidence="4 7">
    <name type="scientific">Ralstonia flatus</name>
    <dbReference type="NCBI Taxonomy" id="3058601"/>
    <lineage>
        <taxon>Bacteria</taxon>
        <taxon>Pseudomonadati</taxon>
        <taxon>Pseudomonadota</taxon>
        <taxon>Betaproteobacteria</taxon>
        <taxon>Burkholderiales</taxon>
        <taxon>Burkholderiaceae</taxon>
        <taxon>Ralstonia</taxon>
    </lineage>
</organism>
<evidence type="ECO:0000313" key="4">
    <source>
        <dbReference type="EMBL" id="CAJ0876709.1"/>
    </source>
</evidence>
<dbReference type="PANTHER" id="PTHR43877:SF2">
    <property type="entry name" value="AMINOALKYLPHOSPHONATE N-ACETYLTRANSFERASE-RELATED"/>
    <property type="match status" value="1"/>
</dbReference>
<dbReference type="RefSeq" id="WP_206273246.1">
    <property type="nucleotide sequence ID" value="NZ_CAUDKO010000005.1"/>
</dbReference>
<proteinExistence type="predicted"/>
<dbReference type="Proteomes" id="UP001189792">
    <property type="component" value="Unassembled WGS sequence"/>
</dbReference>
<dbReference type="EMBL" id="CAUDLI010000005">
    <property type="protein sequence ID" value="CAJ0880224.1"/>
    <property type="molecule type" value="Genomic_DNA"/>
</dbReference>
<evidence type="ECO:0000256" key="1">
    <source>
        <dbReference type="ARBA" id="ARBA00022679"/>
    </source>
</evidence>
<dbReference type="PANTHER" id="PTHR43877">
    <property type="entry name" value="AMINOALKYLPHOSPHONATE N-ACETYLTRANSFERASE-RELATED-RELATED"/>
    <property type="match status" value="1"/>
</dbReference>
<feature type="domain" description="N-acetyltransferase" evidence="3">
    <location>
        <begin position="5"/>
        <end position="176"/>
    </location>
</feature>
<protein>
    <submittedName>
        <fullName evidence="4">Acetyltransferase</fullName>
        <ecNumber evidence="4">2.3.1.-</ecNumber>
    </submittedName>
</protein>
<dbReference type="InterPro" id="IPR000182">
    <property type="entry name" value="GNAT_dom"/>
</dbReference>
<dbReference type="InterPro" id="IPR016181">
    <property type="entry name" value="Acyl_CoA_acyltransferase"/>
</dbReference>
<comment type="caution">
    <text evidence="4">The sequence shown here is derived from an EMBL/GenBank/DDBJ whole genome shotgun (WGS) entry which is preliminary data.</text>
</comment>
<dbReference type="PROSITE" id="PS51186">
    <property type="entry name" value="GNAT"/>
    <property type="match status" value="1"/>
</dbReference>
<name>A0AAD2BYT3_9RALS</name>
<dbReference type="CDD" id="cd04301">
    <property type="entry name" value="NAT_SF"/>
    <property type="match status" value="1"/>
</dbReference>
<evidence type="ECO:0000313" key="6">
    <source>
        <dbReference type="Proteomes" id="UP001189792"/>
    </source>
</evidence>
<accession>A0AAD2BYT3</accession>
<keyword evidence="6" id="KW-1185">Reference proteome</keyword>
<dbReference type="InterPro" id="IPR050832">
    <property type="entry name" value="Bact_Acetyltransf"/>
</dbReference>
<evidence type="ECO:0000256" key="2">
    <source>
        <dbReference type="ARBA" id="ARBA00023315"/>
    </source>
</evidence>
<gene>
    <name evidence="4" type="primary">ttr</name>
    <name evidence="5" type="ORF">R77564_02551</name>
    <name evidence="4" type="ORF">R77567_02958</name>
</gene>
<dbReference type="Proteomes" id="UP001190491">
    <property type="component" value="Unassembled WGS sequence"/>
</dbReference>